<proteinExistence type="predicted"/>
<comment type="caution">
    <text evidence="1">The sequence shown here is derived from an EMBL/GenBank/DDBJ whole genome shotgun (WGS) entry which is preliminary data.</text>
</comment>
<reference evidence="1" key="1">
    <citation type="submission" date="2021-06" db="EMBL/GenBank/DDBJ databases">
        <authorList>
            <person name="Hodson N. C."/>
            <person name="Mongue J. A."/>
            <person name="Jaron S. K."/>
        </authorList>
    </citation>
    <scope>NUCLEOTIDE SEQUENCE</scope>
</reference>
<feature type="non-terminal residue" evidence="1">
    <location>
        <position position="1"/>
    </location>
</feature>
<accession>A0A8J2LGS5</accession>
<organism evidence="1 2">
    <name type="scientific">Allacma fusca</name>
    <dbReference type="NCBI Taxonomy" id="39272"/>
    <lineage>
        <taxon>Eukaryota</taxon>
        <taxon>Metazoa</taxon>
        <taxon>Ecdysozoa</taxon>
        <taxon>Arthropoda</taxon>
        <taxon>Hexapoda</taxon>
        <taxon>Collembola</taxon>
        <taxon>Symphypleona</taxon>
        <taxon>Sminthuridae</taxon>
        <taxon>Allacma</taxon>
    </lineage>
</organism>
<keyword evidence="2" id="KW-1185">Reference proteome</keyword>
<gene>
    <name evidence="1" type="ORF">AFUS01_LOCUS42447</name>
</gene>
<protein>
    <submittedName>
        <fullName evidence="1">Uncharacterized protein</fullName>
    </submittedName>
</protein>
<dbReference type="EMBL" id="CAJVCH010566957">
    <property type="protein sequence ID" value="CAG7832779.1"/>
    <property type="molecule type" value="Genomic_DNA"/>
</dbReference>
<dbReference type="AlphaFoldDB" id="A0A8J2LGS5"/>
<sequence>QPLDPLFGTDAKLFCDATFPNLIII</sequence>
<evidence type="ECO:0000313" key="1">
    <source>
        <dbReference type="EMBL" id="CAG7832779.1"/>
    </source>
</evidence>
<dbReference type="Proteomes" id="UP000708208">
    <property type="component" value="Unassembled WGS sequence"/>
</dbReference>
<name>A0A8J2LGS5_9HEXA</name>
<evidence type="ECO:0000313" key="2">
    <source>
        <dbReference type="Proteomes" id="UP000708208"/>
    </source>
</evidence>